<proteinExistence type="predicted"/>
<dbReference type="STRING" id="1433126.BN938_2654"/>
<keyword evidence="1" id="KW-1133">Transmembrane helix</keyword>
<feature type="transmembrane region" description="Helical" evidence="1">
    <location>
        <begin position="71"/>
        <end position="97"/>
    </location>
</feature>
<dbReference type="HOGENOM" id="CLU_039013_1_0_10"/>
<feature type="transmembrane region" description="Helical" evidence="1">
    <location>
        <begin position="139"/>
        <end position="160"/>
    </location>
</feature>
<dbReference type="InterPro" id="IPR038770">
    <property type="entry name" value="Na+/solute_symporter_sf"/>
</dbReference>
<dbReference type="Pfam" id="PF13593">
    <property type="entry name" value="SBF_like"/>
    <property type="match status" value="1"/>
</dbReference>
<dbReference type="PANTHER" id="PTHR18640:SF5">
    <property type="entry name" value="SODIUM_BILE ACID COTRANSPORTER 7"/>
    <property type="match status" value="1"/>
</dbReference>
<organism evidence="2 3">
    <name type="scientific">Mucinivorans hirudinis</name>
    <dbReference type="NCBI Taxonomy" id="1433126"/>
    <lineage>
        <taxon>Bacteria</taxon>
        <taxon>Pseudomonadati</taxon>
        <taxon>Bacteroidota</taxon>
        <taxon>Bacteroidia</taxon>
        <taxon>Bacteroidales</taxon>
        <taxon>Rikenellaceae</taxon>
        <taxon>Mucinivorans</taxon>
    </lineage>
</organism>
<dbReference type="Gene3D" id="1.20.1530.20">
    <property type="match status" value="1"/>
</dbReference>
<feature type="transmembrane region" description="Helical" evidence="1">
    <location>
        <begin position="104"/>
        <end position="127"/>
    </location>
</feature>
<dbReference type="PATRIC" id="fig|1433126.3.peg.2628"/>
<evidence type="ECO:0000313" key="2">
    <source>
        <dbReference type="EMBL" id="CDN32724.1"/>
    </source>
</evidence>
<accession>A0A060REI9</accession>
<feature type="transmembrane region" description="Helical" evidence="1">
    <location>
        <begin position="205"/>
        <end position="227"/>
    </location>
</feature>
<dbReference type="AlphaFoldDB" id="A0A060REI9"/>
<evidence type="ECO:0000313" key="3">
    <source>
        <dbReference type="Proteomes" id="UP000027616"/>
    </source>
</evidence>
<dbReference type="GO" id="GO:0005886">
    <property type="term" value="C:plasma membrane"/>
    <property type="evidence" value="ECO:0007669"/>
    <property type="project" value="TreeGrafter"/>
</dbReference>
<keyword evidence="1" id="KW-0812">Transmembrane</keyword>
<sequence length="293" mass="31951">MPNSWFSPAELAGWGVFGVFFFYGLKLTPAKLRAGLGNIKLHIVVQLATFLLFPLLILGAIFVTGDWKSNYYLWLGIYFVATLPSTVSSSVVMVSIAKGNVPAAIFNASISSLIGIFLTPMLMSFVMSAGNDLHSFGHIVIKLLIQVVLPVGAGMLLNRFGGAFADRNKKILRIFDQGVILAIIYTAFCQGFSDKIFDTVSIGELAILLVAMTALFFAAYYTILFICKIMKFSREDTITATYCGSKKSLVHATVMSRVLFADPATVSIIILPTMVYHALQLMIVSVMAGREGK</sequence>
<dbReference type="KEGG" id="rbc:BN938_2654"/>
<keyword evidence="1" id="KW-0472">Membrane</keyword>
<dbReference type="PIRSF" id="PIRSF026166">
    <property type="entry name" value="UCP026166"/>
    <property type="match status" value="1"/>
</dbReference>
<feature type="transmembrane region" description="Helical" evidence="1">
    <location>
        <begin position="12"/>
        <end position="29"/>
    </location>
</feature>
<protein>
    <submittedName>
        <fullName evidence="2">Sodium/bile acid symporter family</fullName>
    </submittedName>
</protein>
<dbReference type="Proteomes" id="UP000027616">
    <property type="component" value="Chromosome I"/>
</dbReference>
<keyword evidence="3" id="KW-1185">Reference proteome</keyword>
<gene>
    <name evidence="2" type="ORF">BN938_2654</name>
</gene>
<feature type="transmembrane region" description="Helical" evidence="1">
    <location>
        <begin position="264"/>
        <end position="288"/>
    </location>
</feature>
<dbReference type="EMBL" id="HG934468">
    <property type="protein sequence ID" value="CDN32724.1"/>
    <property type="molecule type" value="Genomic_DNA"/>
</dbReference>
<dbReference type="InterPro" id="IPR016833">
    <property type="entry name" value="Put_Na-Bile_cotransptr"/>
</dbReference>
<dbReference type="PANTHER" id="PTHR18640">
    <property type="entry name" value="SOLUTE CARRIER FAMILY 10 MEMBER 7"/>
    <property type="match status" value="1"/>
</dbReference>
<evidence type="ECO:0000256" key="1">
    <source>
        <dbReference type="SAM" id="Phobius"/>
    </source>
</evidence>
<reference evidence="2 3" key="1">
    <citation type="journal article" date="2015" name="Genome Announc.">
        <title>Complete Genome Sequence of the Novel Leech Symbiont Mucinivorans hirudinis M3T.</title>
        <authorList>
            <person name="Nelson M.C."/>
            <person name="Bomar L."/>
            <person name="Graf J."/>
        </authorList>
    </citation>
    <scope>NUCLEOTIDE SEQUENCE [LARGE SCALE GENOMIC DNA]</scope>
    <source>
        <strain evidence="3">M3</strain>
    </source>
</reference>
<name>A0A060REI9_9BACT</name>
<feature type="transmembrane region" description="Helical" evidence="1">
    <location>
        <begin position="172"/>
        <end position="193"/>
    </location>
</feature>
<dbReference type="eggNOG" id="COG0385">
    <property type="taxonomic scope" value="Bacteria"/>
</dbReference>
<feature type="transmembrane region" description="Helical" evidence="1">
    <location>
        <begin position="41"/>
        <end position="65"/>
    </location>
</feature>